<dbReference type="AlphaFoldDB" id="A0AAD7A9N2"/>
<keyword evidence="1" id="KW-0812">Transmembrane</keyword>
<dbReference type="EMBL" id="JARIHO010000012">
    <property type="protein sequence ID" value="KAJ7352220.1"/>
    <property type="molecule type" value="Genomic_DNA"/>
</dbReference>
<evidence type="ECO:0000313" key="2">
    <source>
        <dbReference type="EMBL" id="KAJ7352220.1"/>
    </source>
</evidence>
<keyword evidence="3" id="KW-1185">Reference proteome</keyword>
<organism evidence="2 3">
    <name type="scientific">Mycena albidolilacea</name>
    <dbReference type="NCBI Taxonomy" id="1033008"/>
    <lineage>
        <taxon>Eukaryota</taxon>
        <taxon>Fungi</taxon>
        <taxon>Dikarya</taxon>
        <taxon>Basidiomycota</taxon>
        <taxon>Agaricomycotina</taxon>
        <taxon>Agaricomycetes</taxon>
        <taxon>Agaricomycetidae</taxon>
        <taxon>Agaricales</taxon>
        <taxon>Marasmiineae</taxon>
        <taxon>Mycenaceae</taxon>
        <taxon>Mycena</taxon>
    </lineage>
</organism>
<proteinExistence type="predicted"/>
<keyword evidence="1" id="KW-0472">Membrane</keyword>
<protein>
    <submittedName>
        <fullName evidence="2">Uncharacterized protein</fullName>
    </submittedName>
</protein>
<reference evidence="2" key="1">
    <citation type="submission" date="2023-03" db="EMBL/GenBank/DDBJ databases">
        <title>Massive genome expansion in bonnet fungi (Mycena s.s.) driven by repeated elements and novel gene families across ecological guilds.</title>
        <authorList>
            <consortium name="Lawrence Berkeley National Laboratory"/>
            <person name="Harder C.B."/>
            <person name="Miyauchi S."/>
            <person name="Viragh M."/>
            <person name="Kuo A."/>
            <person name="Thoen E."/>
            <person name="Andreopoulos B."/>
            <person name="Lu D."/>
            <person name="Skrede I."/>
            <person name="Drula E."/>
            <person name="Henrissat B."/>
            <person name="Morin E."/>
            <person name="Kohler A."/>
            <person name="Barry K."/>
            <person name="LaButti K."/>
            <person name="Morin E."/>
            <person name="Salamov A."/>
            <person name="Lipzen A."/>
            <person name="Mereny Z."/>
            <person name="Hegedus B."/>
            <person name="Baldrian P."/>
            <person name="Stursova M."/>
            <person name="Weitz H."/>
            <person name="Taylor A."/>
            <person name="Grigoriev I.V."/>
            <person name="Nagy L.G."/>
            <person name="Martin F."/>
            <person name="Kauserud H."/>
        </authorList>
    </citation>
    <scope>NUCLEOTIDE SEQUENCE</scope>
    <source>
        <strain evidence="2">CBHHK002</strain>
    </source>
</reference>
<name>A0AAD7A9N2_9AGAR</name>
<comment type="caution">
    <text evidence="2">The sequence shown here is derived from an EMBL/GenBank/DDBJ whole genome shotgun (WGS) entry which is preliminary data.</text>
</comment>
<keyword evidence="1" id="KW-1133">Transmembrane helix</keyword>
<evidence type="ECO:0000256" key="1">
    <source>
        <dbReference type="SAM" id="Phobius"/>
    </source>
</evidence>
<gene>
    <name evidence="2" type="ORF">DFH08DRAFT_805495</name>
</gene>
<accession>A0AAD7A9N2</accession>
<evidence type="ECO:0000313" key="3">
    <source>
        <dbReference type="Proteomes" id="UP001218218"/>
    </source>
</evidence>
<dbReference type="Proteomes" id="UP001218218">
    <property type="component" value="Unassembled WGS sequence"/>
</dbReference>
<feature type="transmembrane region" description="Helical" evidence="1">
    <location>
        <begin position="207"/>
        <end position="228"/>
    </location>
</feature>
<sequence>MQMFSLVLDNASLLWVVKPPAHCPPSNTFMEAFWHGHREETEMVHGQDVWREARKREGHCDCSRSSTHLAQPAVPVHALAWLWTCGSWCAGLSVWVRMSGCGHAGTHVQLGTCGSWHSHFLWYLLTSACKDTQMEIDCLARLRLGTSGDVWVSACTYARLGVDVWILPGTCVGLGVRVWTCGSRCGGTHIRLGCAACKDTQMEIDCLARLGMCVSVCMYTCLAIFMVYKWINCILNKIVAVVLDVAF</sequence>